<dbReference type="SUPFAM" id="SSF56300">
    <property type="entry name" value="Metallo-dependent phosphatases"/>
    <property type="match status" value="1"/>
</dbReference>
<dbReference type="RefSeq" id="WP_059169953.1">
    <property type="nucleotide sequence ID" value="NZ_CP013828.1"/>
</dbReference>
<evidence type="ECO:0000313" key="3">
    <source>
        <dbReference type="Proteomes" id="UP000223596"/>
    </source>
</evidence>
<dbReference type="InterPro" id="IPR004843">
    <property type="entry name" value="Calcineurin-like_PHP"/>
</dbReference>
<evidence type="ECO:0000259" key="1">
    <source>
        <dbReference type="Pfam" id="PF00149"/>
    </source>
</evidence>
<accession>A0AB36TI82</accession>
<dbReference type="InterPro" id="IPR029052">
    <property type="entry name" value="Metallo-depent_PP-like"/>
</dbReference>
<dbReference type="Pfam" id="PF00149">
    <property type="entry name" value="Metallophos"/>
    <property type="match status" value="1"/>
</dbReference>
<organism evidence="2 3">
    <name type="scientific">Acetivibrio thermocellus AD2</name>
    <dbReference type="NCBI Taxonomy" id="1138384"/>
    <lineage>
        <taxon>Bacteria</taxon>
        <taxon>Bacillati</taxon>
        <taxon>Bacillota</taxon>
        <taxon>Clostridia</taxon>
        <taxon>Eubacteriales</taxon>
        <taxon>Oscillospiraceae</taxon>
        <taxon>Acetivibrio</taxon>
    </lineage>
</organism>
<protein>
    <recommendedName>
        <fullName evidence="1">Calcineurin-like phosphoesterase domain-containing protein</fullName>
    </recommendedName>
</protein>
<dbReference type="EMBL" id="PDBW01000001">
    <property type="protein sequence ID" value="PFH03306.1"/>
    <property type="molecule type" value="Genomic_DNA"/>
</dbReference>
<name>A0AB36TI82_ACETH</name>
<dbReference type="AlphaFoldDB" id="A0AB36TI82"/>
<proteinExistence type="predicted"/>
<dbReference type="InterPro" id="IPR051158">
    <property type="entry name" value="Metallophosphoesterase_sf"/>
</dbReference>
<comment type="caution">
    <text evidence="2">The sequence shown here is derived from an EMBL/GenBank/DDBJ whole genome shotgun (WGS) entry which is preliminary data.</text>
</comment>
<reference evidence="2 3" key="1">
    <citation type="submission" date="2017-09" db="EMBL/GenBank/DDBJ databases">
        <title>Evaluation of Pacific Biosciences Sequencing Technology to Finishing C. thermocellum Genome Sequences.</title>
        <authorList>
            <person name="Brown S."/>
        </authorList>
    </citation>
    <scope>NUCLEOTIDE SEQUENCE [LARGE SCALE GENOMIC DNA]</scope>
    <source>
        <strain evidence="2 3">AD2</strain>
    </source>
</reference>
<dbReference type="PANTHER" id="PTHR31302">
    <property type="entry name" value="TRANSMEMBRANE PROTEIN WITH METALLOPHOSPHOESTERASE DOMAIN-RELATED"/>
    <property type="match status" value="1"/>
</dbReference>
<evidence type="ECO:0000313" key="2">
    <source>
        <dbReference type="EMBL" id="PFH03306.1"/>
    </source>
</evidence>
<dbReference type="GO" id="GO:0016787">
    <property type="term" value="F:hydrolase activity"/>
    <property type="evidence" value="ECO:0007669"/>
    <property type="project" value="InterPro"/>
</dbReference>
<dbReference type="PANTHER" id="PTHR31302:SF0">
    <property type="entry name" value="TRANSMEMBRANE PROTEIN WITH METALLOPHOSPHOESTERASE DOMAIN"/>
    <property type="match status" value="1"/>
</dbReference>
<dbReference type="Proteomes" id="UP000223596">
    <property type="component" value="Unassembled WGS sequence"/>
</dbReference>
<feature type="domain" description="Calcineurin-like phosphoesterase" evidence="1">
    <location>
        <begin position="39"/>
        <end position="206"/>
    </location>
</feature>
<sequence>MNILYFVLLLIILALVYMYYETTRLKISRVCFTESKEPFKIVHMSDLHIKFLNVDINKVVKVLETGKKPDLVVLTGDYIDNPKHIPAFIKFLESIKGNYKICLCFGNHDYKALKNSEDSIQEFKQLIEEKGVSVLLNSSVCIEKGNRKYNVIGIEDLRSKRYDVKKALAGCNTKGCTNIAISHNPDIILQLPGGSVDYLLCGHFHGGQIWMPFNLEFRILRHEKLTKIGITKGTHKLNNINLHINSGLGNVCVPLRLFSPPEISILHLP</sequence>
<dbReference type="Gene3D" id="3.60.21.10">
    <property type="match status" value="1"/>
</dbReference>
<gene>
    <name evidence="2" type="ORF">M972_112110</name>
</gene>